<keyword evidence="1" id="KW-1133">Transmembrane helix</keyword>
<evidence type="ECO:0000313" key="2">
    <source>
        <dbReference type="EMBL" id="MFD2696083.1"/>
    </source>
</evidence>
<evidence type="ECO:0000313" key="3">
    <source>
        <dbReference type="Proteomes" id="UP001597399"/>
    </source>
</evidence>
<accession>A0ABW5S9F1</accession>
<keyword evidence="3" id="KW-1185">Reference proteome</keyword>
<feature type="transmembrane region" description="Helical" evidence="1">
    <location>
        <begin position="20"/>
        <end position="40"/>
    </location>
</feature>
<feature type="transmembrane region" description="Helical" evidence="1">
    <location>
        <begin position="46"/>
        <end position="65"/>
    </location>
</feature>
<reference evidence="3" key="1">
    <citation type="journal article" date="2019" name="Int. J. Syst. Evol. Microbiol.">
        <title>The Global Catalogue of Microorganisms (GCM) 10K type strain sequencing project: providing services to taxonomists for standard genome sequencing and annotation.</title>
        <authorList>
            <consortium name="The Broad Institute Genomics Platform"/>
            <consortium name="The Broad Institute Genome Sequencing Center for Infectious Disease"/>
            <person name="Wu L."/>
            <person name="Ma J."/>
        </authorList>
    </citation>
    <scope>NUCLEOTIDE SEQUENCE [LARGE SCALE GENOMIC DNA]</scope>
    <source>
        <strain evidence="3">TISTR 2466</strain>
    </source>
</reference>
<protein>
    <recommendedName>
        <fullName evidence="4">PrgI family protein</fullName>
    </recommendedName>
</protein>
<dbReference type="Proteomes" id="UP001597399">
    <property type="component" value="Unassembled WGS sequence"/>
</dbReference>
<dbReference type="RefSeq" id="WP_253061830.1">
    <property type="nucleotide sequence ID" value="NZ_JAMXWM010000010.1"/>
</dbReference>
<keyword evidence="1" id="KW-0812">Transmembrane</keyword>
<sequence>MSQMRTFIQTPHNLQVKLGFYGLSIPQWLFVFASAGMAFLTKFLVLPGFSYLYVFLVPITLYVLLMPSRHAAGKSMVQEMLIVLLRDHGVYRSVLPPDKVESAEGGRDHAV</sequence>
<dbReference type="EMBL" id="JBHUMQ010000057">
    <property type="protein sequence ID" value="MFD2696083.1"/>
    <property type="molecule type" value="Genomic_DNA"/>
</dbReference>
<keyword evidence="1" id="KW-0472">Membrane</keyword>
<comment type="caution">
    <text evidence="2">The sequence shown here is derived from an EMBL/GenBank/DDBJ whole genome shotgun (WGS) entry which is preliminary data.</text>
</comment>
<name>A0ABW5S9F1_9BACL</name>
<organism evidence="2 3">
    <name type="scientific">Sporolactobacillus shoreicorticis</name>
    <dbReference type="NCBI Taxonomy" id="1923877"/>
    <lineage>
        <taxon>Bacteria</taxon>
        <taxon>Bacillati</taxon>
        <taxon>Bacillota</taxon>
        <taxon>Bacilli</taxon>
        <taxon>Bacillales</taxon>
        <taxon>Sporolactobacillaceae</taxon>
        <taxon>Sporolactobacillus</taxon>
    </lineage>
</organism>
<proteinExistence type="predicted"/>
<evidence type="ECO:0008006" key="4">
    <source>
        <dbReference type="Google" id="ProtNLM"/>
    </source>
</evidence>
<gene>
    <name evidence="2" type="ORF">ACFSUE_20980</name>
</gene>
<evidence type="ECO:0000256" key="1">
    <source>
        <dbReference type="SAM" id="Phobius"/>
    </source>
</evidence>